<dbReference type="InterPro" id="IPR023696">
    <property type="entry name" value="Ureohydrolase_dom_sf"/>
</dbReference>
<organism evidence="2 3">
    <name type="scientific">Aeribacillus alveayuensis</name>
    <dbReference type="NCBI Taxonomy" id="279215"/>
    <lineage>
        <taxon>Bacteria</taxon>
        <taxon>Bacillati</taxon>
        <taxon>Bacillota</taxon>
        <taxon>Bacilli</taxon>
        <taxon>Bacillales</taxon>
        <taxon>Bacillaceae</taxon>
        <taxon>Aeribacillus</taxon>
    </lineage>
</organism>
<reference evidence="2 3" key="1">
    <citation type="submission" date="2023-07" db="EMBL/GenBank/DDBJ databases">
        <title>Genomic Encyclopedia of Type Strains, Phase IV (KMG-IV): sequencing the most valuable type-strain genomes for metagenomic binning, comparative biology and taxonomic classification.</title>
        <authorList>
            <person name="Goeker M."/>
        </authorList>
    </citation>
    <scope>NUCLEOTIDE SEQUENCE [LARGE SCALE GENOMIC DNA]</scope>
    <source>
        <strain evidence="2 3">DSM 19092</strain>
    </source>
</reference>
<keyword evidence="3" id="KW-1185">Reference proteome</keyword>
<dbReference type="RefSeq" id="WP_419150948.1">
    <property type="nucleotide sequence ID" value="NZ_JAUSTR010000001.1"/>
</dbReference>
<dbReference type="Pfam" id="PF00491">
    <property type="entry name" value="Arginase"/>
    <property type="match status" value="1"/>
</dbReference>
<evidence type="ECO:0000256" key="1">
    <source>
        <dbReference type="PROSITE-ProRule" id="PRU00742"/>
    </source>
</evidence>
<comment type="caution">
    <text evidence="2">The sequence shown here is derived from an EMBL/GenBank/DDBJ whole genome shotgun (WGS) entry which is preliminary data.</text>
</comment>
<dbReference type="InterPro" id="IPR006035">
    <property type="entry name" value="Ureohydrolase"/>
</dbReference>
<evidence type="ECO:0000313" key="2">
    <source>
        <dbReference type="EMBL" id="MDQ0161020.1"/>
    </source>
</evidence>
<dbReference type="EMBL" id="JAUSTR010000001">
    <property type="protein sequence ID" value="MDQ0161020.1"/>
    <property type="molecule type" value="Genomic_DNA"/>
</dbReference>
<comment type="similarity">
    <text evidence="1">Belongs to the arginase family.</text>
</comment>
<protein>
    <submittedName>
        <fullName evidence="2">Arginase family enzyme</fullName>
    </submittedName>
</protein>
<dbReference type="SUPFAM" id="SSF52768">
    <property type="entry name" value="Arginase/deacetylase"/>
    <property type="match status" value="1"/>
</dbReference>
<dbReference type="PANTHER" id="PTHR11358">
    <property type="entry name" value="ARGINASE/AGMATINASE"/>
    <property type="match status" value="1"/>
</dbReference>
<dbReference type="Gene3D" id="3.40.800.10">
    <property type="entry name" value="Ureohydrolase domain"/>
    <property type="match status" value="1"/>
</dbReference>
<evidence type="ECO:0000313" key="3">
    <source>
        <dbReference type="Proteomes" id="UP001225646"/>
    </source>
</evidence>
<name>A0ABT9VJ79_9BACI</name>
<dbReference type="PROSITE" id="PS51409">
    <property type="entry name" value="ARGINASE_2"/>
    <property type="match status" value="1"/>
</dbReference>
<dbReference type="Proteomes" id="UP001225646">
    <property type="component" value="Unassembled WGS sequence"/>
</dbReference>
<dbReference type="PANTHER" id="PTHR11358:SF41">
    <property type="entry name" value="ARGINASE"/>
    <property type="match status" value="1"/>
</dbReference>
<gene>
    <name evidence="2" type="ORF">J2S06_000090</name>
</gene>
<sequence>MCLLHQGVTFLNFDETYFFQQKLYSFPHENIDFLGLSHVHLYCADESLKLIEKKLSNRKQRGITFIGSGNYHYVTYLLLKEIKKPFTLILFDNHLDMDVKMDHHDSMISCGTWVSFALQNIPYLKHVLIVGPTSKAYNFQHQKVTIFSFHKEQNYSPKFILSNIKTDNIYISIDKDVLHKEEAATNWDQGKMKLKTLLSFLEQILVQKRVIGIDICGESPLSHGRFFAASIRKNETANLKVLQTCIRLQERSLS</sequence>
<accession>A0ABT9VJ79</accession>
<proteinExistence type="inferred from homology"/>